<dbReference type="AlphaFoldDB" id="A0A917WIY6"/>
<dbReference type="GO" id="GO:0004674">
    <property type="term" value="F:protein serine/threonine kinase activity"/>
    <property type="evidence" value="ECO:0007669"/>
    <property type="project" value="TreeGrafter"/>
</dbReference>
<keyword evidence="1" id="KW-0808">Transferase</keyword>
<evidence type="ECO:0000259" key="8">
    <source>
        <dbReference type="PROSITE" id="PS50011"/>
    </source>
</evidence>
<dbReference type="PROSITE" id="PS50011">
    <property type="entry name" value="PROTEIN_KINASE_DOM"/>
    <property type="match status" value="1"/>
</dbReference>
<keyword evidence="7" id="KW-0812">Transmembrane</keyword>
<feature type="binding site" evidence="5">
    <location>
        <position position="49"/>
    </location>
    <ligand>
        <name>ATP</name>
        <dbReference type="ChEBI" id="CHEBI:30616"/>
    </ligand>
</feature>
<comment type="caution">
    <text evidence="9">The sequence shown here is derived from an EMBL/GenBank/DDBJ whole genome shotgun (WGS) entry which is preliminary data.</text>
</comment>
<keyword evidence="10" id="KW-1185">Reference proteome</keyword>
<dbReference type="InterPro" id="IPR000719">
    <property type="entry name" value="Prot_kinase_dom"/>
</dbReference>
<dbReference type="Gene3D" id="1.10.510.10">
    <property type="entry name" value="Transferase(Phosphotransferase) domain 1"/>
    <property type="match status" value="1"/>
</dbReference>
<dbReference type="PROSITE" id="PS00109">
    <property type="entry name" value="PROTEIN_KINASE_TYR"/>
    <property type="match status" value="1"/>
</dbReference>
<evidence type="ECO:0000256" key="3">
    <source>
        <dbReference type="ARBA" id="ARBA00022777"/>
    </source>
</evidence>
<gene>
    <name evidence="9" type="ORF">GCM10011534_33160</name>
</gene>
<protein>
    <recommendedName>
        <fullName evidence="8">Protein kinase domain-containing protein</fullName>
    </recommendedName>
</protein>
<dbReference type="EMBL" id="BMLF01000002">
    <property type="protein sequence ID" value="GGM08529.1"/>
    <property type="molecule type" value="Genomic_DNA"/>
</dbReference>
<evidence type="ECO:0000313" key="9">
    <source>
        <dbReference type="EMBL" id="GGM08529.1"/>
    </source>
</evidence>
<evidence type="ECO:0000256" key="6">
    <source>
        <dbReference type="SAM" id="MobiDB-lite"/>
    </source>
</evidence>
<evidence type="ECO:0000256" key="2">
    <source>
        <dbReference type="ARBA" id="ARBA00022741"/>
    </source>
</evidence>
<dbReference type="InterPro" id="IPR011009">
    <property type="entry name" value="Kinase-like_dom_sf"/>
</dbReference>
<sequence length="723" mass="77099">MNDARSGQIFSPGDLLNNTYRIEAILGRGGTSEVYRARSEISGRVMAIKALRAEYATNEDFLALMTREEDIRDVRHDAIVRYFDTQRMPDGVVYLVMDYVEGPALDRKMAEGGMSAADLLIVGERVCEGLIAAHGRNIVHRDLSPDNIILRNDNPAEAVIIDFGIAKDTNPGAETIVGNEFAGKYAYAAPEQLSGRTDPRSDIYSLGALLLATFRGKKPDMGRNPMEVVARKSEPLDLEGVPDPLRRLIARMSDPDPDRRFADARELLEAFHDPGALPAPAPAVPAGLDDATVIVPATRPGTVPPAGSVTPPPAADPARERRGRGGMVALLAVVLVAALGAGGWALGLFDGLFGPAYPVADPYTFSAQREFGGTPQAVGSVPSEEVGAAISRRMDSIDGTADLTLASGDIDEDWGASLVSVLDAALPLEEFRLSVQNDELRLTGLAHDADQQAAVSAAFERGLPGAFEGSADIQLGPRFLMPDALRPILARHADCGALQLLSPPPVGYGLEDQIIVTGRFAEPASRAALQSEIAELAGNRPVRIEGEVLNPGLCQIDNALPRAGAGGFELRFGEGGQEGENISATYKVGENPVIDVFLPDDIEDGYLWVSVVDVKGVVFHLLPNLIRPDNSIATLREQAEDGFVRLAYPLDEAQGTGRIAFNVDGSVLGKSMVIVLHSDEPLFDEMRPTTESVESYAAALEEARDTGGLTVASIDSAILTTEE</sequence>
<dbReference type="Gene3D" id="3.30.200.20">
    <property type="entry name" value="Phosphorylase Kinase, domain 1"/>
    <property type="match status" value="1"/>
</dbReference>
<keyword evidence="4 5" id="KW-0067">ATP-binding</keyword>
<dbReference type="Proteomes" id="UP000649829">
    <property type="component" value="Unassembled WGS sequence"/>
</dbReference>
<dbReference type="GO" id="GO:0005524">
    <property type="term" value="F:ATP binding"/>
    <property type="evidence" value="ECO:0007669"/>
    <property type="project" value="UniProtKB-UniRule"/>
</dbReference>
<keyword evidence="7" id="KW-0472">Membrane</keyword>
<dbReference type="PROSITE" id="PS00107">
    <property type="entry name" value="PROTEIN_KINASE_ATP"/>
    <property type="match status" value="1"/>
</dbReference>
<dbReference type="Gene3D" id="3.40.1520.20">
    <property type="match status" value="1"/>
</dbReference>
<organism evidence="9 10">
    <name type="scientific">Pseudooceanicola nanhaiensis</name>
    <dbReference type="NCBI Taxonomy" id="375761"/>
    <lineage>
        <taxon>Bacteria</taxon>
        <taxon>Pseudomonadati</taxon>
        <taxon>Pseudomonadota</taxon>
        <taxon>Alphaproteobacteria</taxon>
        <taxon>Rhodobacterales</taxon>
        <taxon>Paracoccaceae</taxon>
        <taxon>Pseudooceanicola</taxon>
    </lineage>
</organism>
<accession>A0A917WIY6</accession>
<evidence type="ECO:0000313" key="10">
    <source>
        <dbReference type="Proteomes" id="UP000649829"/>
    </source>
</evidence>
<keyword evidence="2 5" id="KW-0547">Nucleotide-binding</keyword>
<reference evidence="9" key="2">
    <citation type="submission" date="2020-09" db="EMBL/GenBank/DDBJ databases">
        <authorList>
            <person name="Sun Q."/>
            <person name="Zhou Y."/>
        </authorList>
    </citation>
    <scope>NUCLEOTIDE SEQUENCE</scope>
    <source>
        <strain evidence="9">CGMCC 1.6293</strain>
    </source>
</reference>
<feature type="transmembrane region" description="Helical" evidence="7">
    <location>
        <begin position="328"/>
        <end position="349"/>
    </location>
</feature>
<name>A0A917WIY6_9RHOB</name>
<evidence type="ECO:0000256" key="7">
    <source>
        <dbReference type="SAM" id="Phobius"/>
    </source>
</evidence>
<feature type="region of interest" description="Disordered" evidence="6">
    <location>
        <begin position="299"/>
        <end position="320"/>
    </location>
</feature>
<keyword evidence="3" id="KW-0418">Kinase</keyword>
<evidence type="ECO:0000256" key="1">
    <source>
        <dbReference type="ARBA" id="ARBA00022679"/>
    </source>
</evidence>
<evidence type="ECO:0000256" key="5">
    <source>
        <dbReference type="PROSITE-ProRule" id="PRU10141"/>
    </source>
</evidence>
<dbReference type="CDD" id="cd14014">
    <property type="entry name" value="STKc_PknB_like"/>
    <property type="match status" value="1"/>
</dbReference>
<evidence type="ECO:0000256" key="4">
    <source>
        <dbReference type="ARBA" id="ARBA00022840"/>
    </source>
</evidence>
<dbReference type="Pfam" id="PF00069">
    <property type="entry name" value="Pkinase"/>
    <property type="match status" value="1"/>
</dbReference>
<dbReference type="PANTHER" id="PTHR43289">
    <property type="entry name" value="MITOGEN-ACTIVATED PROTEIN KINASE KINASE KINASE 20-RELATED"/>
    <property type="match status" value="1"/>
</dbReference>
<dbReference type="InterPro" id="IPR017441">
    <property type="entry name" value="Protein_kinase_ATP_BS"/>
</dbReference>
<dbReference type="SUPFAM" id="SSF56112">
    <property type="entry name" value="Protein kinase-like (PK-like)"/>
    <property type="match status" value="1"/>
</dbReference>
<feature type="domain" description="Protein kinase" evidence="8">
    <location>
        <begin position="20"/>
        <end position="272"/>
    </location>
</feature>
<keyword evidence="7" id="KW-1133">Transmembrane helix</keyword>
<dbReference type="PANTHER" id="PTHR43289:SF6">
    <property type="entry name" value="SERINE_THREONINE-PROTEIN KINASE NEKL-3"/>
    <property type="match status" value="1"/>
</dbReference>
<reference evidence="9" key="1">
    <citation type="journal article" date="2014" name="Int. J. Syst. Evol. Microbiol.">
        <title>Complete genome sequence of Corynebacterium casei LMG S-19264T (=DSM 44701T), isolated from a smear-ripened cheese.</title>
        <authorList>
            <consortium name="US DOE Joint Genome Institute (JGI-PGF)"/>
            <person name="Walter F."/>
            <person name="Albersmeier A."/>
            <person name="Kalinowski J."/>
            <person name="Ruckert C."/>
        </authorList>
    </citation>
    <scope>NUCLEOTIDE SEQUENCE</scope>
    <source>
        <strain evidence="9">CGMCC 1.6293</strain>
    </source>
</reference>
<dbReference type="InterPro" id="IPR008266">
    <property type="entry name" value="Tyr_kinase_AS"/>
</dbReference>
<proteinExistence type="predicted"/>
<dbReference type="RefSeq" id="WP_028286913.1">
    <property type="nucleotide sequence ID" value="NZ_BMLF01000002.1"/>
</dbReference>